<dbReference type="InterPro" id="IPR011527">
    <property type="entry name" value="ABC1_TM_dom"/>
</dbReference>
<evidence type="ECO:0000256" key="6">
    <source>
        <dbReference type="ARBA" id="ARBA00022989"/>
    </source>
</evidence>
<keyword evidence="5" id="KW-0067">ATP-binding</keyword>
<dbReference type="AlphaFoldDB" id="A0A0K6HZW2"/>
<keyword evidence="6 8" id="KW-1133">Transmembrane helix</keyword>
<dbReference type="Proteomes" id="UP000183900">
    <property type="component" value="Unassembled WGS sequence"/>
</dbReference>
<dbReference type="NCBIfam" id="TIGR02868">
    <property type="entry name" value="CydC"/>
    <property type="match status" value="1"/>
</dbReference>
<dbReference type="InterPro" id="IPR036640">
    <property type="entry name" value="ABC1_TM_sf"/>
</dbReference>
<gene>
    <name evidence="11" type="ORF">Ga0061067_105130</name>
</gene>
<dbReference type="GO" id="GO:0034040">
    <property type="term" value="F:ATPase-coupled lipid transmembrane transporter activity"/>
    <property type="evidence" value="ECO:0007669"/>
    <property type="project" value="TreeGrafter"/>
</dbReference>
<feature type="domain" description="ABC transporter" evidence="9">
    <location>
        <begin position="343"/>
        <end position="554"/>
    </location>
</feature>
<feature type="transmembrane region" description="Helical" evidence="8">
    <location>
        <begin position="279"/>
        <end position="304"/>
    </location>
</feature>
<dbReference type="SUPFAM" id="SSF90123">
    <property type="entry name" value="ABC transporter transmembrane region"/>
    <property type="match status" value="1"/>
</dbReference>
<accession>A0A0K6HZW2</accession>
<dbReference type="GO" id="GO:0034775">
    <property type="term" value="P:glutathione transmembrane transport"/>
    <property type="evidence" value="ECO:0007669"/>
    <property type="project" value="InterPro"/>
</dbReference>
<dbReference type="SUPFAM" id="SSF52540">
    <property type="entry name" value="P-loop containing nucleoside triphosphate hydrolases"/>
    <property type="match status" value="1"/>
</dbReference>
<dbReference type="InterPro" id="IPR027417">
    <property type="entry name" value="P-loop_NTPase"/>
</dbReference>
<feature type="transmembrane region" description="Helical" evidence="8">
    <location>
        <begin position="161"/>
        <end position="181"/>
    </location>
</feature>
<dbReference type="GO" id="GO:0005886">
    <property type="term" value="C:plasma membrane"/>
    <property type="evidence" value="ECO:0007669"/>
    <property type="project" value="UniProtKB-SubCell"/>
</dbReference>
<keyword evidence="4" id="KW-0547">Nucleotide-binding</keyword>
<evidence type="ECO:0000256" key="2">
    <source>
        <dbReference type="ARBA" id="ARBA00005417"/>
    </source>
</evidence>
<dbReference type="PROSITE" id="PS50893">
    <property type="entry name" value="ABC_TRANSPORTER_2"/>
    <property type="match status" value="1"/>
</dbReference>
<dbReference type="GO" id="GO:0140359">
    <property type="term" value="F:ABC-type transporter activity"/>
    <property type="evidence" value="ECO:0007669"/>
    <property type="project" value="InterPro"/>
</dbReference>
<dbReference type="CDD" id="cd03228">
    <property type="entry name" value="ABCC_MRP_Like"/>
    <property type="match status" value="1"/>
</dbReference>
<dbReference type="InterPro" id="IPR014223">
    <property type="entry name" value="ABC_CydC/D"/>
</dbReference>
<dbReference type="Pfam" id="PF00005">
    <property type="entry name" value="ABC_tran"/>
    <property type="match status" value="1"/>
</dbReference>
<feature type="transmembrane region" description="Helical" evidence="8">
    <location>
        <begin position="133"/>
        <end position="155"/>
    </location>
</feature>
<proteinExistence type="inferred from homology"/>
<sequence length="554" mass="58010">MRSLLQLLRLQFAAGRASFLLGLAAALVPALAGFLLLGVSGWFITACALAGVAGTMVNYFVPSALIRAFAIARTAGRYGERVLTHDATFRFLADLRARVFTGFAHRRAASAQQSRSGLKLSRLTLDIEQLDRVYLRLAVPAAALAAVLAVAALMAASLVPAALLLVLLGPLVLLGAARRVMAPGMAGEARRVEAAEEAIRLRTVDLVAGRRDLAVYGGLEQPVEAVLSADRRRAKAARRIEHVTSRAELAVMASGQAIAAIALAVMAREVEGGLAGAAIAAGVILASLALAETLAGLLPGLAAFTRSRRAADRLVPLAAGADVRPAEPAAASYAGTAPAGAVLALSSVSFTYPGAIRPVLEDFSLTVAPGEWLCLAGPSGCGKSTVLALASRLIPPDSGQIWLEGQPLEALEEAALRRSAAVVTQKPVLFAGTVAENLRLAAPEATPDEMWQALEQVGLQDVIAARPEGLLSPLGQGSTGLSGGEARRFTLARALLQHPRLWLLDEVTEGLDPQSAARVLDTIESLRGDSAVLMISHQRREMDRATRVLHFRQS</sequence>
<dbReference type="Gene3D" id="1.20.1560.10">
    <property type="entry name" value="ABC transporter type 1, transmembrane domain"/>
    <property type="match status" value="1"/>
</dbReference>
<evidence type="ECO:0000256" key="7">
    <source>
        <dbReference type="ARBA" id="ARBA00023136"/>
    </source>
</evidence>
<dbReference type="InterPro" id="IPR039421">
    <property type="entry name" value="Type_1_exporter"/>
</dbReference>
<evidence type="ECO:0000313" key="12">
    <source>
        <dbReference type="Proteomes" id="UP000183900"/>
    </source>
</evidence>
<dbReference type="PROSITE" id="PS50929">
    <property type="entry name" value="ABC_TM1F"/>
    <property type="match status" value="1"/>
</dbReference>
<comment type="subcellular location">
    <subcellularLocation>
        <location evidence="1">Cell membrane</location>
        <topology evidence="1">Multi-pass membrane protein</topology>
    </subcellularLocation>
</comment>
<dbReference type="PANTHER" id="PTHR24221">
    <property type="entry name" value="ATP-BINDING CASSETTE SUB-FAMILY B"/>
    <property type="match status" value="1"/>
</dbReference>
<feature type="domain" description="ABC transmembrane type-1" evidence="10">
    <location>
        <begin position="17"/>
        <end position="306"/>
    </location>
</feature>
<feature type="transmembrane region" description="Helical" evidence="8">
    <location>
        <begin position="249"/>
        <end position="267"/>
    </location>
</feature>
<dbReference type="EMBL" id="CYHE01000005">
    <property type="protein sequence ID" value="CUA96366.1"/>
    <property type="molecule type" value="Genomic_DNA"/>
</dbReference>
<evidence type="ECO:0000256" key="5">
    <source>
        <dbReference type="ARBA" id="ARBA00022840"/>
    </source>
</evidence>
<evidence type="ECO:0000256" key="8">
    <source>
        <dbReference type="SAM" id="Phobius"/>
    </source>
</evidence>
<evidence type="ECO:0000259" key="9">
    <source>
        <dbReference type="PROSITE" id="PS50893"/>
    </source>
</evidence>
<dbReference type="OrthoDB" id="5288404at2"/>
<dbReference type="InterPro" id="IPR003439">
    <property type="entry name" value="ABC_transporter-like_ATP-bd"/>
</dbReference>
<evidence type="ECO:0000256" key="3">
    <source>
        <dbReference type="ARBA" id="ARBA00022692"/>
    </source>
</evidence>
<evidence type="ECO:0000259" key="10">
    <source>
        <dbReference type="PROSITE" id="PS50929"/>
    </source>
</evidence>
<dbReference type="GO" id="GO:0016887">
    <property type="term" value="F:ATP hydrolysis activity"/>
    <property type="evidence" value="ECO:0007669"/>
    <property type="project" value="InterPro"/>
</dbReference>
<dbReference type="PANTHER" id="PTHR24221:SF654">
    <property type="entry name" value="ATP-BINDING CASSETTE SUB-FAMILY B MEMBER 6"/>
    <property type="match status" value="1"/>
</dbReference>
<dbReference type="PROSITE" id="PS00211">
    <property type="entry name" value="ABC_TRANSPORTER_1"/>
    <property type="match status" value="1"/>
</dbReference>
<organism evidence="11 12">
    <name type="scientific">Pannonibacter indicus</name>
    <dbReference type="NCBI Taxonomy" id="466044"/>
    <lineage>
        <taxon>Bacteria</taxon>
        <taxon>Pseudomonadati</taxon>
        <taxon>Pseudomonadota</taxon>
        <taxon>Alphaproteobacteria</taxon>
        <taxon>Hyphomicrobiales</taxon>
        <taxon>Stappiaceae</taxon>
        <taxon>Pannonibacter</taxon>
    </lineage>
</organism>
<name>A0A0K6HZW2_9HYPH</name>
<evidence type="ECO:0000256" key="4">
    <source>
        <dbReference type="ARBA" id="ARBA00022741"/>
    </source>
</evidence>
<keyword evidence="12" id="KW-1185">Reference proteome</keyword>
<keyword evidence="3 8" id="KW-0812">Transmembrane</keyword>
<evidence type="ECO:0000313" key="11">
    <source>
        <dbReference type="EMBL" id="CUA96366.1"/>
    </source>
</evidence>
<feature type="transmembrane region" description="Helical" evidence="8">
    <location>
        <begin position="42"/>
        <end position="61"/>
    </location>
</feature>
<dbReference type="RefSeq" id="WP_055455641.1">
    <property type="nucleotide sequence ID" value="NZ_CYHE01000005.1"/>
</dbReference>
<dbReference type="GO" id="GO:0045454">
    <property type="term" value="P:cell redox homeostasis"/>
    <property type="evidence" value="ECO:0007669"/>
    <property type="project" value="InterPro"/>
</dbReference>
<comment type="similarity">
    <text evidence="2">Belongs to the ABC transporter superfamily.</text>
</comment>
<reference evidence="12" key="1">
    <citation type="submission" date="2015-08" db="EMBL/GenBank/DDBJ databases">
        <authorList>
            <person name="Varghese N."/>
        </authorList>
    </citation>
    <scope>NUCLEOTIDE SEQUENCE [LARGE SCALE GENOMIC DNA]</scope>
    <source>
        <strain evidence="12">DSM 23407</strain>
    </source>
</reference>
<keyword evidence="7 8" id="KW-0472">Membrane</keyword>
<dbReference type="GO" id="GO:0005524">
    <property type="term" value="F:ATP binding"/>
    <property type="evidence" value="ECO:0007669"/>
    <property type="project" value="UniProtKB-KW"/>
</dbReference>
<protein>
    <submittedName>
        <fullName evidence="11">Thiol reductant ABC exporter, CydC subunit</fullName>
    </submittedName>
</protein>
<evidence type="ECO:0000256" key="1">
    <source>
        <dbReference type="ARBA" id="ARBA00004651"/>
    </source>
</evidence>
<dbReference type="InterPro" id="IPR003593">
    <property type="entry name" value="AAA+_ATPase"/>
</dbReference>
<dbReference type="InterPro" id="IPR017871">
    <property type="entry name" value="ABC_transporter-like_CS"/>
</dbReference>
<dbReference type="Gene3D" id="3.40.50.300">
    <property type="entry name" value="P-loop containing nucleotide triphosphate hydrolases"/>
    <property type="match status" value="1"/>
</dbReference>
<dbReference type="SMART" id="SM00382">
    <property type="entry name" value="AAA"/>
    <property type="match status" value="1"/>
</dbReference>